<dbReference type="InterPro" id="IPR029063">
    <property type="entry name" value="SAM-dependent_MTases_sf"/>
</dbReference>
<dbReference type="InterPro" id="IPR010743">
    <property type="entry name" value="Methionine_synth_MetW"/>
</dbReference>
<dbReference type="Pfam" id="PF07021">
    <property type="entry name" value="MetW"/>
    <property type="match status" value="1"/>
</dbReference>
<dbReference type="SUPFAM" id="SSF53335">
    <property type="entry name" value="S-adenosyl-L-methionine-dependent methyltransferases"/>
    <property type="match status" value="1"/>
</dbReference>
<dbReference type="OrthoDB" id="9792690at2"/>
<dbReference type="Gene3D" id="3.40.50.150">
    <property type="entry name" value="Vaccinia Virus protein VP39"/>
    <property type="match status" value="1"/>
</dbReference>
<comment type="caution">
    <text evidence="1">The sequence shown here is derived from an EMBL/GenBank/DDBJ whole genome shotgun (WGS) entry which is preliminary data.</text>
</comment>
<dbReference type="EMBL" id="ANHY01000013">
    <property type="protein sequence ID" value="EKV29146.1"/>
    <property type="molecule type" value="Genomic_DNA"/>
</dbReference>
<organism evidence="1 2">
    <name type="scientific">Caenispirillum salinarum AK4</name>
    <dbReference type="NCBI Taxonomy" id="1238182"/>
    <lineage>
        <taxon>Bacteria</taxon>
        <taxon>Pseudomonadati</taxon>
        <taxon>Pseudomonadota</taxon>
        <taxon>Alphaproteobacteria</taxon>
        <taxon>Rhodospirillales</taxon>
        <taxon>Novispirillaceae</taxon>
        <taxon>Caenispirillum</taxon>
    </lineage>
</organism>
<dbReference type="RefSeq" id="WP_009541111.1">
    <property type="nucleotide sequence ID" value="NZ_ANHY01000013.1"/>
</dbReference>
<dbReference type="PATRIC" id="fig|1238182.3.peg.2668"/>
<keyword evidence="2" id="KW-1185">Reference proteome</keyword>
<dbReference type="eggNOG" id="COG2226">
    <property type="taxonomic scope" value="Bacteria"/>
</dbReference>
<accession>K9HKS9</accession>
<name>K9HKS9_9PROT</name>
<dbReference type="CDD" id="cd02440">
    <property type="entry name" value="AdoMet_MTases"/>
    <property type="match status" value="1"/>
</dbReference>
<dbReference type="AlphaFoldDB" id="K9HKS9"/>
<evidence type="ECO:0000313" key="2">
    <source>
        <dbReference type="Proteomes" id="UP000009881"/>
    </source>
</evidence>
<dbReference type="STRING" id="1238182.C882_0453"/>
<protein>
    <submittedName>
        <fullName evidence="1">Methionine biosynthesis protein MetW</fullName>
    </submittedName>
</protein>
<reference evidence="1 2" key="1">
    <citation type="journal article" date="2013" name="Genome Announc.">
        <title>Draft Genome Sequence of an Alphaproteobacterium, Caenispirillum salinarum AK4(T), Isolated from a Solar Saltern.</title>
        <authorList>
            <person name="Khatri I."/>
            <person name="Singh A."/>
            <person name="Korpole S."/>
            <person name="Pinnaka A.K."/>
            <person name="Subramanian S."/>
        </authorList>
    </citation>
    <scope>NUCLEOTIDE SEQUENCE [LARGE SCALE GENOMIC DNA]</scope>
    <source>
        <strain evidence="1 2">AK4</strain>
    </source>
</reference>
<dbReference type="Proteomes" id="UP000009881">
    <property type="component" value="Unassembled WGS sequence"/>
</dbReference>
<evidence type="ECO:0000313" key="1">
    <source>
        <dbReference type="EMBL" id="EKV29146.1"/>
    </source>
</evidence>
<sequence>MTHIDTANQTVAQAGTVAAAGAPPGANAGIRVDLQLIASLVAPESRVLDVGCEDGTLLSYLWQTKRVDGRGIELSMDGVQAAVAQGLSVIQGDADTDLKDYPAGAFDYAILSQTLQATRNPRGVLEDLLRIGHRAIVSFPNFGYWRNRLHLVTQGRMPVSRCLPSQWWATPNIHLCTIRDFRDLCRELGVTVEAAYALDSQGRKSRLSADGSLANLMAEQALFLLRRK</sequence>
<gene>
    <name evidence="1" type="ORF">C882_0453</name>
</gene>
<proteinExistence type="predicted"/>
<dbReference type="NCBIfam" id="TIGR02081">
    <property type="entry name" value="metW"/>
    <property type="match status" value="1"/>
</dbReference>